<evidence type="ECO:0000313" key="1">
    <source>
        <dbReference type="EMBL" id="KII83536.1"/>
    </source>
</evidence>
<protein>
    <submittedName>
        <fullName evidence="1">Uncharacterized protein</fullName>
    </submittedName>
</protein>
<name>A0A0C9SKD3_PLICR</name>
<dbReference type="EMBL" id="KN832576">
    <property type="protein sequence ID" value="KII83536.1"/>
    <property type="molecule type" value="Genomic_DNA"/>
</dbReference>
<gene>
    <name evidence="1" type="ORF">PLICRDRAFT_47178</name>
</gene>
<dbReference type="Proteomes" id="UP000053263">
    <property type="component" value="Unassembled WGS sequence"/>
</dbReference>
<reference evidence="1 2" key="1">
    <citation type="submission" date="2014-06" db="EMBL/GenBank/DDBJ databases">
        <title>Evolutionary Origins and Diversification of the Mycorrhizal Mutualists.</title>
        <authorList>
            <consortium name="DOE Joint Genome Institute"/>
            <consortium name="Mycorrhizal Genomics Consortium"/>
            <person name="Kohler A."/>
            <person name="Kuo A."/>
            <person name="Nagy L.G."/>
            <person name="Floudas D."/>
            <person name="Copeland A."/>
            <person name="Barry K.W."/>
            <person name="Cichocki N."/>
            <person name="Veneault-Fourrey C."/>
            <person name="LaButti K."/>
            <person name="Lindquist E.A."/>
            <person name="Lipzen A."/>
            <person name="Lundell T."/>
            <person name="Morin E."/>
            <person name="Murat C."/>
            <person name="Riley R."/>
            <person name="Ohm R."/>
            <person name="Sun H."/>
            <person name="Tunlid A."/>
            <person name="Henrissat B."/>
            <person name="Grigoriev I.V."/>
            <person name="Hibbett D.S."/>
            <person name="Martin F."/>
        </authorList>
    </citation>
    <scope>NUCLEOTIDE SEQUENCE [LARGE SCALE GENOMIC DNA]</scope>
    <source>
        <strain evidence="1 2">FD-325 SS-3</strain>
    </source>
</reference>
<dbReference type="AlphaFoldDB" id="A0A0C9SKD3"/>
<dbReference type="HOGENOM" id="CLU_2813467_0_0_1"/>
<evidence type="ECO:0000313" key="2">
    <source>
        <dbReference type="Proteomes" id="UP000053263"/>
    </source>
</evidence>
<sequence>MVICRAAVLARYWRGNNWDATLLYIKSGFCCLRTLGSAVCAGVCAGVRQCRLLELMCSVVCTSTATV</sequence>
<organism evidence="1 2">
    <name type="scientific">Plicaturopsis crispa FD-325 SS-3</name>
    <dbReference type="NCBI Taxonomy" id="944288"/>
    <lineage>
        <taxon>Eukaryota</taxon>
        <taxon>Fungi</taxon>
        <taxon>Dikarya</taxon>
        <taxon>Basidiomycota</taxon>
        <taxon>Agaricomycotina</taxon>
        <taxon>Agaricomycetes</taxon>
        <taxon>Agaricomycetidae</taxon>
        <taxon>Amylocorticiales</taxon>
        <taxon>Amylocorticiaceae</taxon>
        <taxon>Plicatura</taxon>
        <taxon>Plicaturopsis crispa</taxon>
    </lineage>
</organism>
<accession>A0A0C9SKD3</accession>
<keyword evidence="2" id="KW-1185">Reference proteome</keyword>
<proteinExistence type="predicted"/>